<dbReference type="PANTHER" id="PTHR43685:SF2">
    <property type="entry name" value="GLYCOSYLTRANSFERASE 2-LIKE DOMAIN-CONTAINING PROTEIN"/>
    <property type="match status" value="1"/>
</dbReference>
<reference evidence="2 3" key="1">
    <citation type="submission" date="2018-06" db="EMBL/GenBank/DDBJ databases">
        <authorList>
            <consortium name="Pathogen Informatics"/>
            <person name="Doyle S."/>
        </authorList>
    </citation>
    <scope>NUCLEOTIDE SEQUENCE [LARGE SCALE GENOMIC DNA]</scope>
    <source>
        <strain evidence="2 3">NCTC10723</strain>
    </source>
</reference>
<dbReference type="Pfam" id="PF00535">
    <property type="entry name" value="Glycos_transf_2"/>
    <property type="match status" value="1"/>
</dbReference>
<feature type="domain" description="Glycosyltransferase 2-like" evidence="1">
    <location>
        <begin position="34"/>
        <end position="180"/>
    </location>
</feature>
<dbReference type="OrthoDB" id="9798249at2"/>
<evidence type="ECO:0000259" key="1">
    <source>
        <dbReference type="Pfam" id="PF00535"/>
    </source>
</evidence>
<dbReference type="InterPro" id="IPR029044">
    <property type="entry name" value="Nucleotide-diphossugar_trans"/>
</dbReference>
<organism evidence="2 3">
    <name type="scientific">Fusobacterium necrogenes</name>
    <dbReference type="NCBI Taxonomy" id="858"/>
    <lineage>
        <taxon>Bacteria</taxon>
        <taxon>Fusobacteriati</taxon>
        <taxon>Fusobacteriota</taxon>
        <taxon>Fusobacteriia</taxon>
        <taxon>Fusobacteriales</taxon>
        <taxon>Fusobacteriaceae</taxon>
        <taxon>Fusobacterium</taxon>
    </lineage>
</organism>
<dbReference type="AlphaFoldDB" id="A0A377GZ60"/>
<dbReference type="Proteomes" id="UP000255328">
    <property type="component" value="Unassembled WGS sequence"/>
</dbReference>
<dbReference type="InterPro" id="IPR050834">
    <property type="entry name" value="Glycosyltransf_2"/>
</dbReference>
<dbReference type="RefSeq" id="WP_115271257.1">
    <property type="nucleotide sequence ID" value="NZ_UGGU01000003.1"/>
</dbReference>
<name>A0A377GZ60_9FUSO</name>
<dbReference type="InterPro" id="IPR001173">
    <property type="entry name" value="Glyco_trans_2-like"/>
</dbReference>
<dbReference type="Gene3D" id="3.90.550.10">
    <property type="entry name" value="Spore Coat Polysaccharide Biosynthesis Protein SpsA, Chain A"/>
    <property type="match status" value="1"/>
</dbReference>
<evidence type="ECO:0000313" key="3">
    <source>
        <dbReference type="Proteomes" id="UP000255328"/>
    </source>
</evidence>
<sequence>MIPDYFGYEDNFKKYKDIRSNLIIEGKVKNPKITIAIPTYKRVELLKEALVSAINQKDFDDYNIIVVDNDDNNTDEVKNMILDINSEKVSYYKNEKNIGIFGNWNRCIELADGEYLSILNDDDWLEENFLFEITKYIDEKKIIYSQYKIHDKRILNNKKIKTSILREIYYQIRKIKKIRNLNIIDFFFTNRSAGTLGMIFERNTMLELGGYNEEYFPSADYFFHAKYCYYYGAKILKKELGNYRIQQNESMNPKTAILFQICNKNFRDFLIVKLHLKNYYAQLNLCLNEYNKKSINEVWKIDIIYDKKIFNKKYMYYFKLREIVKNIFG</sequence>
<dbReference type="EMBL" id="UGGU01000003">
    <property type="protein sequence ID" value="STO32280.1"/>
    <property type="molecule type" value="Genomic_DNA"/>
</dbReference>
<keyword evidence="2" id="KW-0808">Transferase</keyword>
<dbReference type="GO" id="GO:0016740">
    <property type="term" value="F:transferase activity"/>
    <property type="evidence" value="ECO:0007669"/>
    <property type="project" value="UniProtKB-KW"/>
</dbReference>
<proteinExistence type="predicted"/>
<keyword evidence="3" id="KW-1185">Reference proteome</keyword>
<protein>
    <submittedName>
        <fullName evidence="2">Putative glycosyl transferase</fullName>
    </submittedName>
</protein>
<accession>A0A377GZ60</accession>
<evidence type="ECO:0000313" key="2">
    <source>
        <dbReference type="EMBL" id="STO32280.1"/>
    </source>
</evidence>
<gene>
    <name evidence="2" type="ORF">NCTC10723_01773</name>
</gene>
<dbReference type="PANTHER" id="PTHR43685">
    <property type="entry name" value="GLYCOSYLTRANSFERASE"/>
    <property type="match status" value="1"/>
</dbReference>
<dbReference type="SUPFAM" id="SSF53448">
    <property type="entry name" value="Nucleotide-diphospho-sugar transferases"/>
    <property type="match status" value="1"/>
</dbReference>